<dbReference type="InterPro" id="IPR052338">
    <property type="entry name" value="Transposase_5"/>
</dbReference>
<dbReference type="InterPro" id="IPR009057">
    <property type="entry name" value="Homeodomain-like_sf"/>
</dbReference>
<evidence type="ECO:0000313" key="4">
    <source>
        <dbReference type="Proteomes" id="UP000438429"/>
    </source>
</evidence>
<dbReference type="Gene3D" id="3.30.420.10">
    <property type="entry name" value="Ribonuclease H-like superfamily/Ribonuclease H"/>
    <property type="match status" value="1"/>
</dbReference>
<protein>
    <recommendedName>
        <fullName evidence="2">Paired domain-containing protein</fullName>
    </recommendedName>
</protein>
<dbReference type="GO" id="GO:0006355">
    <property type="term" value="P:regulation of DNA-templated transcription"/>
    <property type="evidence" value="ECO:0007669"/>
    <property type="project" value="InterPro"/>
</dbReference>
<dbReference type="GO" id="GO:0003677">
    <property type="term" value="F:DNA binding"/>
    <property type="evidence" value="ECO:0007669"/>
    <property type="project" value="InterPro"/>
</dbReference>
<proteinExistence type="predicted"/>
<dbReference type="InterPro" id="IPR036397">
    <property type="entry name" value="RNaseH_sf"/>
</dbReference>
<dbReference type="SUPFAM" id="SSF46689">
    <property type="entry name" value="Homeodomain-like"/>
    <property type="match status" value="1"/>
</dbReference>
<accession>A0A6A4RU66</accession>
<organism evidence="3 4">
    <name type="scientific">Scophthalmus maximus</name>
    <name type="common">Turbot</name>
    <name type="synonym">Psetta maxima</name>
    <dbReference type="NCBI Taxonomy" id="52904"/>
    <lineage>
        <taxon>Eukaryota</taxon>
        <taxon>Metazoa</taxon>
        <taxon>Chordata</taxon>
        <taxon>Craniata</taxon>
        <taxon>Vertebrata</taxon>
        <taxon>Euteleostomi</taxon>
        <taxon>Actinopterygii</taxon>
        <taxon>Neopterygii</taxon>
        <taxon>Teleostei</taxon>
        <taxon>Neoteleostei</taxon>
        <taxon>Acanthomorphata</taxon>
        <taxon>Carangaria</taxon>
        <taxon>Pleuronectiformes</taxon>
        <taxon>Pleuronectoidei</taxon>
        <taxon>Scophthalmidae</taxon>
        <taxon>Scophthalmus</taxon>
    </lineage>
</organism>
<name>A0A6A4RU66_SCOMX</name>
<reference evidence="3 4" key="1">
    <citation type="submission" date="2019-06" db="EMBL/GenBank/DDBJ databases">
        <title>Draft genomes of female and male turbot (Scophthalmus maximus).</title>
        <authorList>
            <person name="Xu H."/>
            <person name="Xu X.-W."/>
            <person name="Shao C."/>
            <person name="Chen S."/>
        </authorList>
    </citation>
    <scope>NUCLEOTIDE SEQUENCE [LARGE SCALE GENOMIC DNA]</scope>
    <source>
        <strain evidence="3">Ysfricsl-2016a</strain>
        <tissue evidence="3">Blood</tissue>
    </source>
</reference>
<dbReference type="Proteomes" id="UP000438429">
    <property type="component" value="Unassembled WGS sequence"/>
</dbReference>
<dbReference type="EMBL" id="VEVO01000025">
    <property type="protein sequence ID" value="KAF0022572.1"/>
    <property type="molecule type" value="Genomic_DNA"/>
</dbReference>
<dbReference type="PANTHER" id="PTHR23022:SF135">
    <property type="entry name" value="SI:DKEY-77F5.3"/>
    <property type="match status" value="1"/>
</dbReference>
<evidence type="ECO:0000313" key="3">
    <source>
        <dbReference type="EMBL" id="KAF0022572.1"/>
    </source>
</evidence>
<dbReference type="InterPro" id="IPR036388">
    <property type="entry name" value="WH-like_DNA-bd_sf"/>
</dbReference>
<sequence>MRSELSENVRSQIVILSKEGYSQRQIVDRLKVSKGAVHGTLKRVAETGSVVSKARSGRPKVTTPSEDRYIELSSLTNRKATSSQIHGALNKARETPISRSTVKRRLCCSRPRGRASRPPIGRGNEARRLEWARKHQHLTADDWKKVLFADEATFEVDGDPTVTHGGGGGGNSVRVWGCFSHSGVGHLHRVDRALTEESYRFLLQRHAVPSGLCLCGEGFTLLRGDSKLCADYLKTREEQGLLTLVNLPPRSPDLNPTRHLWEHLRAERDKHYVTSQEALWCVVKSCWDDVEREVLQRLVESMPIRVHAVVKAKGGRTKYHI</sequence>
<dbReference type="InterPro" id="IPR001523">
    <property type="entry name" value="Paired_dom"/>
</dbReference>
<dbReference type="Pfam" id="PF00292">
    <property type="entry name" value="PAX"/>
    <property type="match status" value="1"/>
</dbReference>
<evidence type="ECO:0000256" key="1">
    <source>
        <dbReference type="ARBA" id="ARBA00022724"/>
    </source>
</evidence>
<dbReference type="AlphaFoldDB" id="A0A6A4RU66"/>
<dbReference type="Gene3D" id="1.10.10.10">
    <property type="entry name" value="Winged helix-like DNA-binding domain superfamily/Winged helix DNA-binding domain"/>
    <property type="match status" value="1"/>
</dbReference>
<evidence type="ECO:0000259" key="2">
    <source>
        <dbReference type="Pfam" id="PF00292"/>
    </source>
</evidence>
<comment type="caution">
    <text evidence="3">The sequence shown here is derived from an EMBL/GenBank/DDBJ whole genome shotgun (WGS) entry which is preliminary data.</text>
</comment>
<feature type="domain" description="Paired" evidence="2">
    <location>
        <begin position="5"/>
        <end position="72"/>
    </location>
</feature>
<keyword evidence="1" id="KW-0563">Paired box</keyword>
<gene>
    <name evidence="3" type="ORF">F2P81_025198</name>
</gene>
<dbReference type="PANTHER" id="PTHR23022">
    <property type="entry name" value="TRANSPOSABLE ELEMENT-RELATED"/>
    <property type="match status" value="1"/>
</dbReference>